<dbReference type="AlphaFoldDB" id="A0A193BSI1"/>
<keyword evidence="3" id="KW-1185">Reference proteome</keyword>
<dbReference type="Proteomes" id="UP000093695">
    <property type="component" value="Chromosome"/>
</dbReference>
<protein>
    <recommendedName>
        <fullName evidence="4">DUF3558 domain-containing protein</fullName>
    </recommendedName>
</protein>
<evidence type="ECO:0000313" key="2">
    <source>
        <dbReference type="EMBL" id="ANN15162.1"/>
    </source>
</evidence>
<gene>
    <name evidence="2" type="ORF">SD37_05475</name>
</gene>
<proteinExistence type="predicted"/>
<reference evidence="2 3" key="1">
    <citation type="journal article" date="2015" name="Genome Announc.">
        <title>Draft Genome Sequence of Norvancomycin-Producing Strain Amycolatopsis orientalis CPCC200066.</title>
        <authorList>
            <person name="Lei X."/>
            <person name="Yuan F."/>
            <person name="Shi Y."/>
            <person name="Li X."/>
            <person name="Wang L."/>
            <person name="Hong B."/>
        </authorList>
    </citation>
    <scope>NUCLEOTIDE SEQUENCE [LARGE SCALE GENOMIC DNA]</scope>
    <source>
        <strain evidence="2 3">B-37</strain>
    </source>
</reference>
<dbReference type="KEGG" id="aori:SD37_05475"/>
<dbReference type="PROSITE" id="PS51257">
    <property type="entry name" value="PROKAR_LIPOPROTEIN"/>
    <property type="match status" value="1"/>
</dbReference>
<name>A0A193BSI1_AMYOR</name>
<evidence type="ECO:0000313" key="3">
    <source>
        <dbReference type="Proteomes" id="UP000093695"/>
    </source>
</evidence>
<feature type="signal peptide" evidence="1">
    <location>
        <begin position="1"/>
        <end position="20"/>
    </location>
</feature>
<sequence>MSRWPYFVAIALLLTGCSSAIDGTAFREGSAPGASETKYPKYKPPADGSGFSDQVLDQPLALPSRQGEEGCTWLDSIKPDLQPLGLISTKGVLSGCQFVFPNNKGAQVHAYSPYSWITQDSAVMEPVEIAGIKGRTYAFDPEPATFCSVNMDVRAYASIAVDAYDVDSDEAGSRAEHCELAKKVAEVVLKKFVPLAGGKPAPGTVQEPPAEALEDADICEVVKFTHTNYAGINAGREGAQKGESPLGPTCTHEVAYAKAVGMYTTGMGGLEAVPPKQGAEVRNGMFGTLKARFEQTEETCALSVQLSNGQVVQVDFIGKKKEAMNRTCVSAQLILSVSMLALINGDG</sequence>
<dbReference type="STRING" id="31958.SD37_05475"/>
<dbReference type="EMBL" id="CP016174">
    <property type="protein sequence ID" value="ANN15162.1"/>
    <property type="molecule type" value="Genomic_DNA"/>
</dbReference>
<accession>A0A193BSI1</accession>
<feature type="chain" id="PRO_5038441922" description="DUF3558 domain-containing protein" evidence="1">
    <location>
        <begin position="21"/>
        <end position="347"/>
    </location>
</feature>
<organism evidence="2 3">
    <name type="scientific">Amycolatopsis orientalis</name>
    <name type="common">Nocardia orientalis</name>
    <dbReference type="NCBI Taxonomy" id="31958"/>
    <lineage>
        <taxon>Bacteria</taxon>
        <taxon>Bacillati</taxon>
        <taxon>Actinomycetota</taxon>
        <taxon>Actinomycetes</taxon>
        <taxon>Pseudonocardiales</taxon>
        <taxon>Pseudonocardiaceae</taxon>
        <taxon>Amycolatopsis</taxon>
    </lineage>
</organism>
<evidence type="ECO:0008006" key="4">
    <source>
        <dbReference type="Google" id="ProtNLM"/>
    </source>
</evidence>
<evidence type="ECO:0000256" key="1">
    <source>
        <dbReference type="SAM" id="SignalP"/>
    </source>
</evidence>
<dbReference type="RefSeq" id="WP_065912750.1">
    <property type="nucleotide sequence ID" value="NZ_CP016174.1"/>
</dbReference>
<keyword evidence="1" id="KW-0732">Signal</keyword>